<protein>
    <submittedName>
        <fullName evidence="1">Uncharacterized protein</fullName>
    </submittedName>
</protein>
<evidence type="ECO:0000313" key="1">
    <source>
        <dbReference type="EMBL" id="GBP81206.1"/>
    </source>
</evidence>
<proteinExistence type="predicted"/>
<dbReference type="Proteomes" id="UP000299102">
    <property type="component" value="Unassembled WGS sequence"/>
</dbReference>
<name>A0A4C1YY29_EUMVA</name>
<evidence type="ECO:0000313" key="2">
    <source>
        <dbReference type="Proteomes" id="UP000299102"/>
    </source>
</evidence>
<accession>A0A4C1YY29</accession>
<organism evidence="1 2">
    <name type="scientific">Eumeta variegata</name>
    <name type="common">Bagworm moth</name>
    <name type="synonym">Eumeta japonica</name>
    <dbReference type="NCBI Taxonomy" id="151549"/>
    <lineage>
        <taxon>Eukaryota</taxon>
        <taxon>Metazoa</taxon>
        <taxon>Ecdysozoa</taxon>
        <taxon>Arthropoda</taxon>
        <taxon>Hexapoda</taxon>
        <taxon>Insecta</taxon>
        <taxon>Pterygota</taxon>
        <taxon>Neoptera</taxon>
        <taxon>Endopterygota</taxon>
        <taxon>Lepidoptera</taxon>
        <taxon>Glossata</taxon>
        <taxon>Ditrysia</taxon>
        <taxon>Tineoidea</taxon>
        <taxon>Psychidae</taxon>
        <taxon>Oiketicinae</taxon>
        <taxon>Eumeta</taxon>
    </lineage>
</organism>
<comment type="caution">
    <text evidence="1">The sequence shown here is derived from an EMBL/GenBank/DDBJ whole genome shotgun (WGS) entry which is preliminary data.</text>
</comment>
<dbReference type="AlphaFoldDB" id="A0A4C1YY29"/>
<sequence length="152" mass="17207">MLIRYHVPTGTQNKSSTCKPHLHRSSVCLCVKRKNLKATNLPTEQAIKQILSVQLAFWLQSKIEVNQLGKHGFAHNLRRSALFKLKRSSDLRTAPTSNFGRALDSNFDPVLNFDLGLIVDFDPGPNLLFYRPAFNFDSDIDQSFNLEKDSAC</sequence>
<dbReference type="EMBL" id="BGZK01001500">
    <property type="protein sequence ID" value="GBP81206.1"/>
    <property type="molecule type" value="Genomic_DNA"/>
</dbReference>
<reference evidence="1 2" key="1">
    <citation type="journal article" date="2019" name="Commun. Biol.">
        <title>The bagworm genome reveals a unique fibroin gene that provides high tensile strength.</title>
        <authorList>
            <person name="Kono N."/>
            <person name="Nakamura H."/>
            <person name="Ohtoshi R."/>
            <person name="Tomita M."/>
            <person name="Numata K."/>
            <person name="Arakawa K."/>
        </authorList>
    </citation>
    <scope>NUCLEOTIDE SEQUENCE [LARGE SCALE GENOMIC DNA]</scope>
</reference>
<gene>
    <name evidence="1" type="ORF">EVAR_58044_1</name>
</gene>
<keyword evidence="2" id="KW-1185">Reference proteome</keyword>